<sequence>MALLANLRIRAKLLLTVLPLALMVVLATLYSSITSRQIDAHYSNMIDHDVKTLQSLSVARAHANRVGLFLYEEVTEPDPDRRVKIDGELDKIYADFQTRMAEAMAQSPDHAKAIKATAALFDKAMSDARPIRASALANNTEKALSLIRGDAGMELQQARQAAIDSVDELRTTVDRQSDDLTRKTHRAILITWLVVCLGLAATLTFTLYIVQTEVIGELLAVRGSVQALADGQLDQMIPYLNQTNEIGAISRALRTLQDSARERAIQHWVKAEVSDIAEELQSSVNFAEFGRCLFSRLSESIPLLYGALYVADESHARLARVGGFALDGPDEAREFIFGEGLIGQAAVERRTLVVSANEEDKLSILSGSGTLKPRTLLLMPVVHQDVVMGVLELAPTLALSDRQQVLLEALMPVLAMNSEMLSANIKTRKLLEHTQQQAETLAAVEERSRLILSSVADGIWGLSADGTVAFVNPAGARMLGYEPEELIGQPMHAAVHYAYPDGSPYPAEDCWMSKTAHDGQRHVSSDEVLWKKDGSCLCVEYSTTPIRKGDQVVGAVVAIQDITERIRSEQAIQESEKRFRSIFENAQIGIGIYAINTREHLSNRTQLEQLGYSAEELNDTKKWDKIIHPDDRAEGARRYADLIEGKRDEDEYIQRFIRPDGSIIVASGRFKLIRDAQGKPQYVISLHEDITERQRVEQRLRFTQYAVDHAADAVFWIRTTDGGLEYVNEEASRSLGYTREELLATPISEITEFGPDKLKEVIELLRDKPVLTRESKHRAKDGRVFDAEVTLYCADYMNQQIIVANVKDITERKWAEAAILEAKEVAEAGTKAKSDFLANMSHEIRTPMNAIIGMSHLTLRTELDHRQRDYVRKIQQSGQHLLGIINDILDFSKIEAGKLSVENIDFNLDKVLENVSNLLSEKASSKGLELIFDIEPSVSTQLKGDPLRLGQILINFCNNAVKFTEQGEIVVKVRIQEEDEDSKLVCFSVSDTGIGLTEEQMGRLFQAFEQADTSTTRQFGGTGLGLAISKRLAQLMGGNVGVASELGKGSTFWFTARLGKSTAPLRKLSRPDLRGRRVLIIDDNSQAREVLSSMLTSMTFIADEAASGQEGIEMVRKAAELDKPYEIAFVDWQMPEMDGIETGKRIRALPNVVVPPRLVMVTAYGREEVLKQADDNAFASVLVKPVTASMLFDSSVEALGIGDERIAEVPANSSLNLDRLHGVRVLLVEDNELNREVAMGLLGAAHMSVDIAENGKVAVQMVSEHDYDLVLMDMQMPVMDGIAATKAIRSDQRFRGLPIIAMTANAMDADRELCRQAGMNDHVSKPIDPDAMFATLVHWAKPRRVLSSEPPGKKVETAFSQNIADIPEIEGIDIKDGLKRVGGNGQLYRGLIVKFAEKHNDSGVLVKAALQSGDRELAQRIAHTVKGVAGNIGIKRVQFAAEKLEKAIRENDSEVPTMLQDFISVMRAQIEAIEQALCTLATPTSENESRKNFDPAGASCEITRLRSQLEASDGASEETFRVLRSVLARQVDKALLDALGADINDFNFSGALLKLDDIAREHSLNRKEVKDERRSEDIVTRRR</sequence>
<keyword evidence="10" id="KW-0067">ATP-binding</keyword>
<feature type="domain" description="PAC" evidence="22">
    <location>
        <begin position="650"/>
        <end position="702"/>
    </location>
</feature>
<proteinExistence type="predicted"/>
<dbReference type="InterPro" id="IPR000700">
    <property type="entry name" value="PAS-assoc_C"/>
</dbReference>
<dbReference type="Gene3D" id="3.30.565.10">
    <property type="entry name" value="Histidine kinase-like ATPase, C-terminal domain"/>
    <property type="match status" value="1"/>
</dbReference>
<dbReference type="SUPFAM" id="SSF47226">
    <property type="entry name" value="Histidine-containing phosphotransfer domain, HPT domain"/>
    <property type="match status" value="1"/>
</dbReference>
<evidence type="ECO:0000256" key="1">
    <source>
        <dbReference type="ARBA" id="ARBA00000085"/>
    </source>
</evidence>
<feature type="domain" description="Response regulatory" evidence="20">
    <location>
        <begin position="1224"/>
        <end position="1340"/>
    </location>
</feature>
<dbReference type="PROSITE" id="PS50110">
    <property type="entry name" value="RESPONSE_REGULATORY"/>
    <property type="match status" value="2"/>
</dbReference>
<feature type="domain" description="PAS" evidence="21">
    <location>
        <begin position="699"/>
        <end position="766"/>
    </location>
</feature>
<evidence type="ECO:0000259" key="22">
    <source>
        <dbReference type="PROSITE" id="PS50113"/>
    </source>
</evidence>
<dbReference type="FunFam" id="1.10.287.130:FF:000002">
    <property type="entry name" value="Two-component osmosensing histidine kinase"/>
    <property type="match status" value="1"/>
</dbReference>
<keyword evidence="11 18" id="KW-1133">Transmembrane helix</keyword>
<dbReference type="SMART" id="SM00448">
    <property type="entry name" value="REC"/>
    <property type="match status" value="2"/>
</dbReference>
<feature type="domain" description="HPt" evidence="24">
    <location>
        <begin position="1384"/>
        <end position="1480"/>
    </location>
</feature>
<feature type="modified residue" description="4-aspartylphosphate" evidence="17">
    <location>
        <position position="1273"/>
    </location>
</feature>
<dbReference type="SUPFAM" id="SSF52172">
    <property type="entry name" value="CheY-like"/>
    <property type="match status" value="2"/>
</dbReference>
<evidence type="ECO:0000256" key="3">
    <source>
        <dbReference type="ARBA" id="ARBA00012438"/>
    </source>
</evidence>
<dbReference type="GO" id="GO:0006355">
    <property type="term" value="P:regulation of DNA-templated transcription"/>
    <property type="evidence" value="ECO:0007669"/>
    <property type="project" value="InterPro"/>
</dbReference>
<dbReference type="InterPro" id="IPR001789">
    <property type="entry name" value="Sig_transdc_resp-reg_receiver"/>
</dbReference>
<evidence type="ECO:0000256" key="17">
    <source>
        <dbReference type="PROSITE-ProRule" id="PRU00169"/>
    </source>
</evidence>
<evidence type="ECO:0000256" key="5">
    <source>
        <dbReference type="ARBA" id="ARBA00022553"/>
    </source>
</evidence>
<dbReference type="SMART" id="SM00388">
    <property type="entry name" value="HisKA"/>
    <property type="match status" value="1"/>
</dbReference>
<feature type="domain" description="HAMP" evidence="23">
    <location>
        <begin position="212"/>
        <end position="265"/>
    </location>
</feature>
<evidence type="ECO:0000259" key="24">
    <source>
        <dbReference type="PROSITE" id="PS50894"/>
    </source>
</evidence>
<evidence type="ECO:0000256" key="11">
    <source>
        <dbReference type="ARBA" id="ARBA00022989"/>
    </source>
</evidence>
<dbReference type="SUPFAM" id="SSF55781">
    <property type="entry name" value="GAF domain-like"/>
    <property type="match status" value="1"/>
</dbReference>
<dbReference type="PROSITE" id="PS50109">
    <property type="entry name" value="HIS_KIN"/>
    <property type="match status" value="1"/>
</dbReference>
<keyword evidence="9 25" id="KW-0418">Kinase</keyword>
<dbReference type="Gene3D" id="3.40.50.2300">
    <property type="match status" value="2"/>
</dbReference>
<dbReference type="SUPFAM" id="SSF55785">
    <property type="entry name" value="PYP-like sensor domain (PAS domain)"/>
    <property type="match status" value="3"/>
</dbReference>
<evidence type="ECO:0000256" key="4">
    <source>
        <dbReference type="ARBA" id="ARBA00022475"/>
    </source>
</evidence>
<feature type="domain" description="Response regulatory" evidence="20">
    <location>
        <begin position="1077"/>
        <end position="1199"/>
    </location>
</feature>
<feature type="modified residue" description="Phosphohistidine" evidence="16">
    <location>
        <position position="1423"/>
    </location>
</feature>
<dbReference type="PROSITE" id="PS50885">
    <property type="entry name" value="HAMP"/>
    <property type="match status" value="1"/>
</dbReference>
<dbReference type="CDD" id="cd00082">
    <property type="entry name" value="HisKA"/>
    <property type="match status" value="1"/>
</dbReference>
<dbReference type="Proteomes" id="UP000269669">
    <property type="component" value="Unassembled WGS sequence"/>
</dbReference>
<dbReference type="SUPFAM" id="SSF47384">
    <property type="entry name" value="Homodimeric domain of signal transducing histidine kinase"/>
    <property type="match status" value="1"/>
</dbReference>
<evidence type="ECO:0000256" key="14">
    <source>
        <dbReference type="ARBA" id="ARBA00064003"/>
    </source>
</evidence>
<dbReference type="InterPro" id="IPR036641">
    <property type="entry name" value="HPT_dom_sf"/>
</dbReference>
<feature type="modified residue" description="4-aspartylphosphate" evidence="17">
    <location>
        <position position="1131"/>
    </location>
</feature>
<evidence type="ECO:0000256" key="16">
    <source>
        <dbReference type="PROSITE-ProRule" id="PRU00110"/>
    </source>
</evidence>
<dbReference type="Pfam" id="PF02518">
    <property type="entry name" value="HATPase_c"/>
    <property type="match status" value="1"/>
</dbReference>
<keyword evidence="13 18" id="KW-0472">Membrane</keyword>
<evidence type="ECO:0000313" key="25">
    <source>
        <dbReference type="EMBL" id="RSL15628.1"/>
    </source>
</evidence>
<evidence type="ECO:0000259" key="21">
    <source>
        <dbReference type="PROSITE" id="PS50112"/>
    </source>
</evidence>
<dbReference type="PANTHER" id="PTHR45339:SF1">
    <property type="entry name" value="HYBRID SIGNAL TRANSDUCTION HISTIDINE KINASE J"/>
    <property type="match status" value="1"/>
</dbReference>
<dbReference type="PROSITE" id="PS50112">
    <property type="entry name" value="PAS"/>
    <property type="match status" value="3"/>
</dbReference>
<dbReference type="GO" id="GO:0000155">
    <property type="term" value="F:phosphorelay sensor kinase activity"/>
    <property type="evidence" value="ECO:0007669"/>
    <property type="project" value="InterPro"/>
</dbReference>
<dbReference type="InterPro" id="IPR035965">
    <property type="entry name" value="PAS-like_dom_sf"/>
</dbReference>
<dbReference type="GO" id="GO:0005524">
    <property type="term" value="F:ATP binding"/>
    <property type="evidence" value="ECO:0007669"/>
    <property type="project" value="UniProtKB-KW"/>
</dbReference>
<dbReference type="EMBL" id="RSDW01000001">
    <property type="protein sequence ID" value="RSL15628.1"/>
    <property type="molecule type" value="Genomic_DNA"/>
</dbReference>
<dbReference type="PANTHER" id="PTHR45339">
    <property type="entry name" value="HYBRID SIGNAL TRANSDUCTION HISTIDINE KINASE J"/>
    <property type="match status" value="1"/>
</dbReference>
<keyword evidence="4" id="KW-1003">Cell membrane</keyword>
<feature type="transmembrane region" description="Helical" evidence="18">
    <location>
        <begin position="13"/>
        <end position="33"/>
    </location>
</feature>
<dbReference type="NCBIfam" id="TIGR00229">
    <property type="entry name" value="sensory_box"/>
    <property type="match status" value="3"/>
</dbReference>
<dbReference type="Gene3D" id="1.10.287.130">
    <property type="match status" value="1"/>
</dbReference>
<keyword evidence="26" id="KW-1185">Reference proteome</keyword>
<dbReference type="Gene3D" id="1.20.120.160">
    <property type="entry name" value="HPT domain"/>
    <property type="match status" value="1"/>
</dbReference>
<dbReference type="Pfam" id="PF13185">
    <property type="entry name" value="GAF_2"/>
    <property type="match status" value="1"/>
</dbReference>
<comment type="subcellular location">
    <subcellularLocation>
        <location evidence="2">Cell membrane</location>
        <topology evidence="2">Multi-pass membrane protein</topology>
    </subcellularLocation>
</comment>
<dbReference type="InterPro" id="IPR024478">
    <property type="entry name" value="HlyB_4HB_MCP"/>
</dbReference>
<dbReference type="InterPro" id="IPR003660">
    <property type="entry name" value="HAMP_dom"/>
</dbReference>
<feature type="transmembrane region" description="Helical" evidence="18">
    <location>
        <begin position="187"/>
        <end position="210"/>
    </location>
</feature>
<dbReference type="PRINTS" id="PR00344">
    <property type="entry name" value="BCTRLSENSOR"/>
</dbReference>
<protein>
    <recommendedName>
        <fullName evidence="15">Sensory/regulatory protein RpfC</fullName>
        <ecNumber evidence="3">2.7.13.3</ecNumber>
    </recommendedName>
</protein>
<dbReference type="InterPro" id="IPR013655">
    <property type="entry name" value="PAS_fold_3"/>
</dbReference>
<dbReference type="InterPro" id="IPR003594">
    <property type="entry name" value="HATPase_dom"/>
</dbReference>
<dbReference type="GO" id="GO:0005886">
    <property type="term" value="C:plasma membrane"/>
    <property type="evidence" value="ECO:0007669"/>
    <property type="project" value="UniProtKB-SubCell"/>
</dbReference>
<dbReference type="RefSeq" id="WP_125484347.1">
    <property type="nucleotide sequence ID" value="NZ_RSDW01000001.1"/>
</dbReference>
<dbReference type="Gene3D" id="3.30.450.20">
    <property type="entry name" value="PAS domain"/>
    <property type="match status" value="3"/>
</dbReference>
<dbReference type="Pfam" id="PF13426">
    <property type="entry name" value="PAS_9"/>
    <property type="match status" value="1"/>
</dbReference>
<evidence type="ECO:0000256" key="9">
    <source>
        <dbReference type="ARBA" id="ARBA00022777"/>
    </source>
</evidence>
<comment type="caution">
    <text evidence="25">The sequence shown here is derived from an EMBL/GenBank/DDBJ whole genome shotgun (WGS) entry which is preliminary data.</text>
</comment>
<feature type="domain" description="Histidine kinase" evidence="19">
    <location>
        <begin position="839"/>
        <end position="1060"/>
    </location>
</feature>
<dbReference type="Pfam" id="PF12729">
    <property type="entry name" value="4HB_MCP_1"/>
    <property type="match status" value="1"/>
</dbReference>
<comment type="catalytic activity">
    <reaction evidence="1">
        <text>ATP + protein L-histidine = ADP + protein N-phospho-L-histidine.</text>
        <dbReference type="EC" id="2.7.13.3"/>
    </reaction>
</comment>
<dbReference type="EC" id="2.7.13.3" evidence="3"/>
<organism evidence="25 26">
    <name type="scientific">Edaphobacter aggregans</name>
    <dbReference type="NCBI Taxonomy" id="570835"/>
    <lineage>
        <taxon>Bacteria</taxon>
        <taxon>Pseudomonadati</taxon>
        <taxon>Acidobacteriota</taxon>
        <taxon>Terriglobia</taxon>
        <taxon>Terriglobales</taxon>
        <taxon>Acidobacteriaceae</taxon>
        <taxon>Edaphobacter</taxon>
    </lineage>
</organism>
<evidence type="ECO:0000259" key="19">
    <source>
        <dbReference type="PROSITE" id="PS50109"/>
    </source>
</evidence>
<feature type="domain" description="PAS" evidence="21">
    <location>
        <begin position="575"/>
        <end position="646"/>
    </location>
</feature>
<evidence type="ECO:0000256" key="2">
    <source>
        <dbReference type="ARBA" id="ARBA00004651"/>
    </source>
</evidence>
<dbReference type="InterPro" id="IPR001610">
    <property type="entry name" value="PAC"/>
</dbReference>
<dbReference type="InterPro" id="IPR003661">
    <property type="entry name" value="HisK_dim/P_dom"/>
</dbReference>
<evidence type="ECO:0000259" key="20">
    <source>
        <dbReference type="PROSITE" id="PS50110"/>
    </source>
</evidence>
<dbReference type="InterPro" id="IPR005467">
    <property type="entry name" value="His_kinase_dom"/>
</dbReference>
<dbReference type="SMART" id="SM00065">
    <property type="entry name" value="GAF"/>
    <property type="match status" value="1"/>
</dbReference>
<dbReference type="Gene3D" id="3.30.450.40">
    <property type="match status" value="1"/>
</dbReference>
<reference evidence="25 26" key="1">
    <citation type="submission" date="2018-12" db="EMBL/GenBank/DDBJ databases">
        <title>Sequencing of bacterial isolates from soil warming experiment in Harvard Forest, Massachusetts, USA.</title>
        <authorList>
            <person name="Deangelis K."/>
        </authorList>
    </citation>
    <scope>NUCLEOTIDE SEQUENCE [LARGE SCALE GENOMIC DNA]</scope>
    <source>
        <strain evidence="25 26">EB153</strain>
    </source>
</reference>
<dbReference type="FunFam" id="3.30.565.10:FF:000010">
    <property type="entry name" value="Sensor histidine kinase RcsC"/>
    <property type="match status" value="1"/>
</dbReference>
<dbReference type="SMART" id="SM00091">
    <property type="entry name" value="PAS"/>
    <property type="match status" value="3"/>
</dbReference>
<evidence type="ECO:0000256" key="10">
    <source>
        <dbReference type="ARBA" id="ARBA00022840"/>
    </source>
</evidence>
<dbReference type="InterPro" id="IPR013767">
    <property type="entry name" value="PAS_fold"/>
</dbReference>
<evidence type="ECO:0000256" key="12">
    <source>
        <dbReference type="ARBA" id="ARBA00023012"/>
    </source>
</evidence>
<dbReference type="CDD" id="cd16922">
    <property type="entry name" value="HATPase_EvgS-ArcB-TorS-like"/>
    <property type="match status" value="1"/>
</dbReference>
<dbReference type="Pfam" id="PF01627">
    <property type="entry name" value="Hpt"/>
    <property type="match status" value="1"/>
</dbReference>
<keyword evidence="5 17" id="KW-0597">Phosphoprotein</keyword>
<evidence type="ECO:0000256" key="7">
    <source>
        <dbReference type="ARBA" id="ARBA00022692"/>
    </source>
</evidence>
<evidence type="ECO:0000256" key="8">
    <source>
        <dbReference type="ARBA" id="ARBA00022741"/>
    </source>
</evidence>
<dbReference type="OrthoDB" id="9804263at2"/>
<keyword evidence="6" id="KW-0808">Transferase</keyword>
<dbReference type="InterPro" id="IPR029016">
    <property type="entry name" value="GAF-like_dom_sf"/>
</dbReference>
<dbReference type="InterPro" id="IPR003018">
    <property type="entry name" value="GAF"/>
</dbReference>
<evidence type="ECO:0000256" key="6">
    <source>
        <dbReference type="ARBA" id="ARBA00022679"/>
    </source>
</evidence>
<dbReference type="InterPro" id="IPR011006">
    <property type="entry name" value="CheY-like_superfamily"/>
</dbReference>
<dbReference type="InterPro" id="IPR008207">
    <property type="entry name" value="Sig_transdc_His_kin_Hpt_dom"/>
</dbReference>
<feature type="domain" description="PAC" evidence="22">
    <location>
        <begin position="523"/>
        <end position="574"/>
    </location>
</feature>
<keyword evidence="7 18" id="KW-0812">Transmembrane</keyword>
<feature type="domain" description="PAS" evidence="21">
    <location>
        <begin position="444"/>
        <end position="501"/>
    </location>
</feature>
<dbReference type="CDD" id="cd00130">
    <property type="entry name" value="PAS"/>
    <property type="match status" value="3"/>
</dbReference>
<evidence type="ECO:0000256" key="13">
    <source>
        <dbReference type="ARBA" id="ARBA00023136"/>
    </source>
</evidence>
<dbReference type="Pfam" id="PF08447">
    <property type="entry name" value="PAS_3"/>
    <property type="match status" value="1"/>
</dbReference>
<dbReference type="PROSITE" id="PS50113">
    <property type="entry name" value="PAC"/>
    <property type="match status" value="2"/>
</dbReference>
<comment type="subunit">
    <text evidence="14">At low DSF concentrations, interacts with RpfF.</text>
</comment>
<dbReference type="Pfam" id="PF00989">
    <property type="entry name" value="PAS"/>
    <property type="match status" value="1"/>
</dbReference>
<name>A0A428MFE7_9BACT</name>
<keyword evidence="8" id="KW-0547">Nucleotide-binding</keyword>
<dbReference type="SMART" id="SM00086">
    <property type="entry name" value="PAC"/>
    <property type="match status" value="3"/>
</dbReference>
<dbReference type="CDD" id="cd17546">
    <property type="entry name" value="REC_hyHK_CKI1_RcsC-like"/>
    <property type="match status" value="2"/>
</dbReference>
<dbReference type="SUPFAM" id="SSF55874">
    <property type="entry name" value="ATPase domain of HSP90 chaperone/DNA topoisomerase II/histidine kinase"/>
    <property type="match status" value="1"/>
</dbReference>
<evidence type="ECO:0000256" key="18">
    <source>
        <dbReference type="SAM" id="Phobius"/>
    </source>
</evidence>
<evidence type="ECO:0000259" key="23">
    <source>
        <dbReference type="PROSITE" id="PS50885"/>
    </source>
</evidence>
<accession>A0A428MFE7</accession>
<gene>
    <name evidence="25" type="ORF">EDE15_1119</name>
</gene>
<keyword evidence="12" id="KW-0902">Two-component regulatory system</keyword>
<evidence type="ECO:0000256" key="15">
    <source>
        <dbReference type="ARBA" id="ARBA00068150"/>
    </source>
</evidence>
<evidence type="ECO:0000313" key="26">
    <source>
        <dbReference type="Proteomes" id="UP000269669"/>
    </source>
</evidence>
<dbReference type="InterPro" id="IPR000014">
    <property type="entry name" value="PAS"/>
</dbReference>
<dbReference type="Pfam" id="PF00072">
    <property type="entry name" value="Response_reg"/>
    <property type="match status" value="2"/>
</dbReference>
<dbReference type="Gene3D" id="6.10.340.10">
    <property type="match status" value="1"/>
</dbReference>
<dbReference type="InterPro" id="IPR004358">
    <property type="entry name" value="Sig_transdc_His_kin-like_C"/>
</dbReference>
<dbReference type="PROSITE" id="PS50894">
    <property type="entry name" value="HPT"/>
    <property type="match status" value="1"/>
</dbReference>
<dbReference type="SMART" id="SM00387">
    <property type="entry name" value="HATPase_c"/>
    <property type="match status" value="1"/>
</dbReference>
<dbReference type="InterPro" id="IPR036890">
    <property type="entry name" value="HATPase_C_sf"/>
</dbReference>
<dbReference type="InterPro" id="IPR036097">
    <property type="entry name" value="HisK_dim/P_sf"/>
</dbReference>
<dbReference type="Pfam" id="PF00512">
    <property type="entry name" value="HisKA"/>
    <property type="match status" value="1"/>
</dbReference>
<dbReference type="CDD" id="cd00088">
    <property type="entry name" value="HPT"/>
    <property type="match status" value="1"/>
</dbReference>